<organism evidence="1 2">
    <name type="scientific">Aureimonas ureilytica</name>
    <dbReference type="NCBI Taxonomy" id="401562"/>
    <lineage>
        <taxon>Bacteria</taxon>
        <taxon>Pseudomonadati</taxon>
        <taxon>Pseudomonadota</taxon>
        <taxon>Alphaproteobacteria</taxon>
        <taxon>Hyphomicrobiales</taxon>
        <taxon>Aurantimonadaceae</taxon>
        <taxon>Aureimonas</taxon>
    </lineage>
</organism>
<dbReference type="AlphaFoldDB" id="A0A175RB70"/>
<dbReference type="Proteomes" id="UP000078272">
    <property type="component" value="Unassembled WGS sequence"/>
</dbReference>
<evidence type="ECO:0000313" key="1">
    <source>
        <dbReference type="EMBL" id="KTQ97414.1"/>
    </source>
</evidence>
<gene>
    <name evidence="1" type="ORF">NS226_04490</name>
</gene>
<evidence type="ECO:0000313" key="2">
    <source>
        <dbReference type="Proteomes" id="UP000078272"/>
    </source>
</evidence>
<dbReference type="PATRIC" id="fig|401562.3.peg.5107"/>
<dbReference type="EMBL" id="LDPZ01000009">
    <property type="protein sequence ID" value="KTQ97414.1"/>
    <property type="molecule type" value="Genomic_DNA"/>
</dbReference>
<sequence length="88" mass="9774">MRMAGRCHTAARTFWGGLFSAARKPLPQPSLYEVRHEGEKSWAVILSSTGNIMVVNRRRMTQMRREDAERMVAVLDGADGADMLAVGP</sequence>
<accession>A0A175RB70</accession>
<name>A0A175RB70_9HYPH</name>
<comment type="caution">
    <text evidence="1">The sequence shown here is derived from an EMBL/GenBank/DDBJ whole genome shotgun (WGS) entry which is preliminary data.</text>
</comment>
<protein>
    <submittedName>
        <fullName evidence="1">Uncharacterized protein</fullName>
    </submittedName>
</protein>
<reference evidence="1 2" key="1">
    <citation type="journal article" date="2016" name="Front. Microbiol.">
        <title>Genomic Resource of Rice Seed Associated Bacteria.</title>
        <authorList>
            <person name="Midha S."/>
            <person name="Bansal K."/>
            <person name="Sharma S."/>
            <person name="Kumar N."/>
            <person name="Patil P.P."/>
            <person name="Chaudhry V."/>
            <person name="Patil P.B."/>
        </authorList>
    </citation>
    <scope>NUCLEOTIDE SEQUENCE [LARGE SCALE GENOMIC DNA]</scope>
    <source>
        <strain evidence="1 2">NS226</strain>
    </source>
</reference>
<proteinExistence type="predicted"/>